<feature type="disulfide bond" evidence="6">
    <location>
        <begin position="69"/>
        <end position="111"/>
    </location>
</feature>
<dbReference type="EC" id="3.1.1.4" evidence="8"/>
<dbReference type="Gene3D" id="1.20.90.10">
    <property type="entry name" value="Phospholipase A2 domain"/>
    <property type="match status" value="1"/>
</dbReference>
<dbReference type="PANTHER" id="PTHR11716:SF105">
    <property type="entry name" value="PHOSPHOLIPASE A2"/>
    <property type="match status" value="1"/>
</dbReference>
<dbReference type="OrthoDB" id="5841574at2759"/>
<dbReference type="GO" id="GO:0046471">
    <property type="term" value="P:phosphatidylglycerol metabolic process"/>
    <property type="evidence" value="ECO:0000318"/>
    <property type="project" value="GO_Central"/>
</dbReference>
<evidence type="ECO:0000256" key="8">
    <source>
        <dbReference type="RuleBase" id="RU361236"/>
    </source>
</evidence>
<dbReference type="GO" id="GO:0050482">
    <property type="term" value="P:arachidonate secretion"/>
    <property type="evidence" value="ECO:0007669"/>
    <property type="project" value="InterPro"/>
</dbReference>
<dbReference type="GO" id="GO:0047498">
    <property type="term" value="F:calcium-dependent phospholipase A2 activity"/>
    <property type="evidence" value="ECO:0000318"/>
    <property type="project" value="GO_Central"/>
</dbReference>
<dbReference type="InterPro" id="IPR001211">
    <property type="entry name" value="PLA2"/>
</dbReference>
<dbReference type="GO" id="GO:0005543">
    <property type="term" value="F:phospholipid binding"/>
    <property type="evidence" value="ECO:0000318"/>
    <property type="project" value="GO_Central"/>
</dbReference>
<keyword evidence="10" id="KW-1185">Reference proteome</keyword>
<dbReference type="InterPro" id="IPR033112">
    <property type="entry name" value="PLA2_Asp_AS"/>
</dbReference>
<evidence type="ECO:0000256" key="4">
    <source>
        <dbReference type="PIRSR" id="PIRSR601211-1"/>
    </source>
</evidence>
<dbReference type="InterPro" id="IPR016090">
    <property type="entry name" value="PLA2-like_dom"/>
</dbReference>
<dbReference type="PROSITE" id="PS00119">
    <property type="entry name" value="PA2_ASP"/>
    <property type="match status" value="1"/>
</dbReference>
<comment type="subcellular location">
    <subcellularLocation>
        <location evidence="1 8">Secreted</location>
    </subcellularLocation>
</comment>
<comment type="catalytic activity">
    <reaction evidence="8">
        <text>a 1,2-diacyl-sn-glycero-3-phosphocholine + H2O = a 1-acyl-sn-glycero-3-phosphocholine + a fatty acid + H(+)</text>
        <dbReference type="Rhea" id="RHEA:15801"/>
        <dbReference type="ChEBI" id="CHEBI:15377"/>
        <dbReference type="ChEBI" id="CHEBI:15378"/>
        <dbReference type="ChEBI" id="CHEBI:28868"/>
        <dbReference type="ChEBI" id="CHEBI:57643"/>
        <dbReference type="ChEBI" id="CHEBI:58168"/>
        <dbReference type="EC" id="3.1.1.4"/>
    </reaction>
</comment>
<keyword evidence="8" id="KW-0378">Hydrolase</keyword>
<keyword evidence="3 6" id="KW-1015">Disulfide bond</keyword>
<feature type="domain" description="Phospholipase A2-like central" evidence="9">
    <location>
        <begin position="20"/>
        <end position="139"/>
    </location>
</feature>
<name>A0A8J0TDT4_XENLA</name>
<feature type="binding site" evidence="5">
    <location>
        <position position="50"/>
    </location>
    <ligand>
        <name>Ca(2+)</name>
        <dbReference type="ChEBI" id="CHEBI:29108"/>
    </ligand>
</feature>
<dbReference type="InterPro" id="IPR036444">
    <property type="entry name" value="PLipase_A2_dom_sf"/>
</dbReference>
<comment type="cofactor">
    <cofactor evidence="5">
        <name>Ca(2+)</name>
        <dbReference type="ChEBI" id="CHEBI:29108"/>
    </cofactor>
    <text evidence="5">Binds 1 Ca(2+) ion per subunit.</text>
</comment>
<dbReference type="SMART" id="SM00085">
    <property type="entry name" value="PA2c"/>
    <property type="match status" value="1"/>
</dbReference>
<dbReference type="GO" id="GO:0005576">
    <property type="term" value="C:extracellular region"/>
    <property type="evidence" value="ECO:0007669"/>
    <property type="project" value="UniProtKB-SubCell"/>
</dbReference>
<feature type="disulfide bond" evidence="6">
    <location>
        <begin position="96"/>
        <end position="109"/>
    </location>
</feature>
<dbReference type="KEGG" id="xla:108697998"/>
<gene>
    <name evidence="11" type="primary">LOC108697998</name>
</gene>
<keyword evidence="5 8" id="KW-0106">Calcium</keyword>
<comment type="similarity">
    <text evidence="7">Belongs to the phospholipase A2 family.</text>
</comment>
<feature type="active site" evidence="4">
    <location>
        <position position="66"/>
    </location>
</feature>
<dbReference type="GO" id="GO:0046470">
    <property type="term" value="P:phosphatidylcholine metabolic process"/>
    <property type="evidence" value="ECO:0000318"/>
    <property type="project" value="GO_Central"/>
</dbReference>
<dbReference type="AlphaFoldDB" id="A0A8J0TDT4"/>
<feature type="disulfide bond" evidence="6">
    <location>
        <begin position="62"/>
        <end position="118"/>
    </location>
</feature>
<evidence type="ECO:0000256" key="1">
    <source>
        <dbReference type="ARBA" id="ARBA00004613"/>
    </source>
</evidence>
<feature type="active site" evidence="4">
    <location>
        <position position="112"/>
    </location>
</feature>
<evidence type="ECO:0000256" key="6">
    <source>
        <dbReference type="PIRSR" id="PIRSR601211-3"/>
    </source>
</evidence>
<dbReference type="PANTHER" id="PTHR11716">
    <property type="entry name" value="PHOSPHOLIPASE A2 FAMILY MEMBER"/>
    <property type="match status" value="1"/>
</dbReference>
<feature type="signal peptide" evidence="8">
    <location>
        <begin position="1"/>
        <end position="19"/>
    </location>
</feature>
<dbReference type="CDD" id="cd00125">
    <property type="entry name" value="PLA2c"/>
    <property type="match status" value="1"/>
</dbReference>
<evidence type="ECO:0000259" key="9">
    <source>
        <dbReference type="SMART" id="SM00085"/>
    </source>
</evidence>
<dbReference type="PROSITE" id="PS00118">
    <property type="entry name" value="PA2_HIS"/>
    <property type="match status" value="1"/>
</dbReference>
<dbReference type="GO" id="GO:0005509">
    <property type="term" value="F:calcium ion binding"/>
    <property type="evidence" value="ECO:0000318"/>
    <property type="project" value="GO_Central"/>
</dbReference>
<dbReference type="InterPro" id="IPR033113">
    <property type="entry name" value="PLA2_histidine"/>
</dbReference>
<dbReference type="SUPFAM" id="SSF48619">
    <property type="entry name" value="Phospholipase A2, PLA2"/>
    <property type="match status" value="1"/>
</dbReference>
<dbReference type="RefSeq" id="XP_018083942.1">
    <property type="nucleotide sequence ID" value="XM_018228453.2"/>
</dbReference>
<evidence type="ECO:0000256" key="7">
    <source>
        <dbReference type="RuleBase" id="RU003654"/>
    </source>
</evidence>
<dbReference type="Proteomes" id="UP000186698">
    <property type="component" value="Chromosome 7S"/>
</dbReference>
<keyword evidence="2 8" id="KW-0964">Secreted</keyword>
<feature type="disulfide bond" evidence="6">
    <location>
        <begin position="47"/>
        <end position="63"/>
    </location>
</feature>
<feature type="binding site" evidence="5">
    <location>
        <position position="67"/>
    </location>
    <ligand>
        <name>Ca(2+)</name>
        <dbReference type="ChEBI" id="CHEBI:29108"/>
    </ligand>
</feature>
<evidence type="ECO:0000256" key="3">
    <source>
        <dbReference type="ARBA" id="ARBA00023157"/>
    </source>
</evidence>
<feature type="disulfide bond" evidence="6">
    <location>
        <begin position="78"/>
        <end position="104"/>
    </location>
</feature>
<evidence type="ECO:0000256" key="5">
    <source>
        <dbReference type="PIRSR" id="PIRSR601211-2"/>
    </source>
</evidence>
<reference evidence="11" key="1">
    <citation type="submission" date="2025-08" db="UniProtKB">
        <authorList>
            <consortium name="RefSeq"/>
        </authorList>
    </citation>
    <scope>IDENTIFICATION</scope>
    <source>
        <strain evidence="11">J_2021</strain>
        <tissue evidence="11">Erythrocytes</tissue>
    </source>
</reference>
<evidence type="ECO:0000313" key="11">
    <source>
        <dbReference type="RefSeq" id="XP_018083942.1"/>
    </source>
</evidence>
<dbReference type="FunFam" id="1.20.90.10:FF:000001">
    <property type="entry name" value="Basic phospholipase A2 homolog"/>
    <property type="match status" value="1"/>
</dbReference>
<organism evidence="10 11">
    <name type="scientific">Xenopus laevis</name>
    <name type="common">African clawed frog</name>
    <dbReference type="NCBI Taxonomy" id="8355"/>
    <lineage>
        <taxon>Eukaryota</taxon>
        <taxon>Metazoa</taxon>
        <taxon>Chordata</taxon>
        <taxon>Craniata</taxon>
        <taxon>Vertebrata</taxon>
        <taxon>Euteleostomi</taxon>
        <taxon>Amphibia</taxon>
        <taxon>Batrachia</taxon>
        <taxon>Anura</taxon>
        <taxon>Pipoidea</taxon>
        <taxon>Pipidae</taxon>
        <taxon>Xenopodinae</taxon>
        <taxon>Xenopus</taxon>
        <taxon>Xenopus</taxon>
    </lineage>
</organism>
<keyword evidence="8" id="KW-0732">Signal</keyword>
<dbReference type="GeneID" id="108697998"/>
<dbReference type="Pfam" id="PF00068">
    <property type="entry name" value="Phospholip_A2_1"/>
    <property type="match status" value="1"/>
</dbReference>
<evidence type="ECO:0000313" key="10">
    <source>
        <dbReference type="Proteomes" id="UP000186698"/>
    </source>
</evidence>
<keyword evidence="8" id="KW-0443">Lipid metabolism</keyword>
<protein>
    <recommendedName>
        <fullName evidence="8">Phospholipase A2</fullName>
        <ecNumber evidence="8">3.1.1.4</ecNumber>
    </recommendedName>
</protein>
<keyword evidence="5" id="KW-0479">Metal-binding</keyword>
<feature type="chain" id="PRO_5035341616" description="Phospholipase A2" evidence="8">
    <location>
        <begin position="20"/>
        <end position="145"/>
    </location>
</feature>
<accession>A0A8J0TDT4</accession>
<evidence type="ECO:0000256" key="2">
    <source>
        <dbReference type="ARBA" id="ARBA00022525"/>
    </source>
</evidence>
<sequence length="145" mass="16465">MTAWLFLLSVWLVLIGTQGSLLEFGLMTRLITGRAPIRGYAFYGCHCGFGGHGPPTDEIDWCCHVHDCCFDRMSELGCNPKWRRYEFRIKNGTVSCDSPKNSECSQQVCECDREAVLCFKQHNNNYSQQYSVHGRNKCVGPTPEC</sequence>
<feature type="disulfide bond" evidence="6">
    <location>
        <begin position="68"/>
        <end position="145"/>
    </location>
</feature>
<feature type="binding site" evidence="5">
    <location>
        <position position="48"/>
    </location>
    <ligand>
        <name>Ca(2+)</name>
        <dbReference type="ChEBI" id="CHEBI:29108"/>
    </ligand>
</feature>
<dbReference type="GO" id="GO:0016042">
    <property type="term" value="P:lipid catabolic process"/>
    <property type="evidence" value="ECO:0007669"/>
    <property type="project" value="InterPro"/>
</dbReference>
<dbReference type="PRINTS" id="PR00389">
    <property type="entry name" value="PHPHLIPASEA2"/>
</dbReference>
<proteinExistence type="inferred from homology"/>